<evidence type="ECO:0000313" key="3">
    <source>
        <dbReference type="Proteomes" id="UP000324575"/>
    </source>
</evidence>
<gene>
    <name evidence="2" type="ORF">EZS26_001027</name>
</gene>
<keyword evidence="1" id="KW-0472">Membrane</keyword>
<evidence type="ECO:0000313" key="2">
    <source>
        <dbReference type="EMBL" id="KAA6302857.1"/>
    </source>
</evidence>
<sequence length="279" mass="32155">MNIEKIKNYNQKILALVGTLGVVLLVIFIIMMIPELLRTFYRGHYDNTPSGLLADDKVGSLNQENLRKQLISYESPWLIDTLNTVYIIPVSIQTLKKAEEVPVADEALMSLMDTYSDFTVSKKGYHNTRQFEGNYANLILYKPSENKTQSLFNERIMIGNVQAYYFKDDILLVFYSAEKDTNKDGIIGLNDTRNLCLYSLNKGTLKKISDSDNSVEDYQFIENSKDLLVEFQLKQYKDSQFKNSRIPGKIMKYGYDSQELTDIIPQKIQEDMQKLVEGK</sequence>
<keyword evidence="1" id="KW-0812">Transmembrane</keyword>
<comment type="caution">
    <text evidence="2">The sequence shown here is derived from an EMBL/GenBank/DDBJ whole genome shotgun (WGS) entry which is preliminary data.</text>
</comment>
<dbReference type="Proteomes" id="UP000324575">
    <property type="component" value="Unassembled WGS sequence"/>
</dbReference>
<evidence type="ECO:0000256" key="1">
    <source>
        <dbReference type="SAM" id="Phobius"/>
    </source>
</evidence>
<name>A0A5M8P2Z7_9BACT</name>
<feature type="transmembrane region" description="Helical" evidence="1">
    <location>
        <begin position="12"/>
        <end position="33"/>
    </location>
</feature>
<accession>A0A5M8P2Z7</accession>
<proteinExistence type="predicted"/>
<dbReference type="AlphaFoldDB" id="A0A5M8P2Z7"/>
<keyword evidence="1" id="KW-1133">Transmembrane helix</keyword>
<reference evidence="2 3" key="1">
    <citation type="submission" date="2019-03" db="EMBL/GenBank/DDBJ databases">
        <title>Single cell metagenomics reveals metabolic interactions within the superorganism composed of flagellate Streblomastix strix and complex community of Bacteroidetes bacteria on its surface.</title>
        <authorList>
            <person name="Treitli S.C."/>
            <person name="Kolisko M."/>
            <person name="Husnik F."/>
            <person name="Keeling P."/>
            <person name="Hampl V."/>
        </authorList>
    </citation>
    <scope>NUCLEOTIDE SEQUENCE [LARGE SCALE GENOMIC DNA]</scope>
    <source>
        <strain evidence="2">St1</strain>
    </source>
</reference>
<protein>
    <submittedName>
        <fullName evidence="2">Uncharacterized protein</fullName>
    </submittedName>
</protein>
<organism evidence="2 3">
    <name type="scientific">Candidatus Ordinivivax streblomastigis</name>
    <dbReference type="NCBI Taxonomy" id="2540710"/>
    <lineage>
        <taxon>Bacteria</taxon>
        <taxon>Pseudomonadati</taxon>
        <taxon>Bacteroidota</taxon>
        <taxon>Bacteroidia</taxon>
        <taxon>Bacteroidales</taxon>
        <taxon>Candidatus Ordinivivax</taxon>
    </lineage>
</organism>
<dbReference type="EMBL" id="SNRX01000005">
    <property type="protein sequence ID" value="KAA6302857.1"/>
    <property type="molecule type" value="Genomic_DNA"/>
</dbReference>